<dbReference type="InterPro" id="IPR046140">
    <property type="entry name" value="DUF6142"/>
</dbReference>
<dbReference type="AlphaFoldDB" id="A0A9D2LA47"/>
<dbReference type="EMBL" id="DWYS01000161">
    <property type="protein sequence ID" value="HJB08818.1"/>
    <property type="molecule type" value="Genomic_DNA"/>
</dbReference>
<keyword evidence="1" id="KW-0472">Membrane</keyword>
<organism evidence="2 3">
    <name type="scientific">Candidatus Enterocloster faecavium</name>
    <dbReference type="NCBI Taxonomy" id="2838560"/>
    <lineage>
        <taxon>Bacteria</taxon>
        <taxon>Bacillati</taxon>
        <taxon>Bacillota</taxon>
        <taxon>Clostridia</taxon>
        <taxon>Lachnospirales</taxon>
        <taxon>Lachnospiraceae</taxon>
        <taxon>Enterocloster</taxon>
    </lineage>
</organism>
<evidence type="ECO:0008006" key="4">
    <source>
        <dbReference type="Google" id="ProtNLM"/>
    </source>
</evidence>
<gene>
    <name evidence="2" type="ORF">H9716_13315</name>
</gene>
<keyword evidence="1" id="KW-0812">Transmembrane</keyword>
<reference evidence="2" key="1">
    <citation type="journal article" date="2021" name="PeerJ">
        <title>Extensive microbial diversity within the chicken gut microbiome revealed by metagenomics and culture.</title>
        <authorList>
            <person name="Gilroy R."/>
            <person name="Ravi A."/>
            <person name="Getino M."/>
            <person name="Pursley I."/>
            <person name="Horton D.L."/>
            <person name="Alikhan N.F."/>
            <person name="Baker D."/>
            <person name="Gharbi K."/>
            <person name="Hall N."/>
            <person name="Watson M."/>
            <person name="Adriaenssens E.M."/>
            <person name="Foster-Nyarko E."/>
            <person name="Jarju S."/>
            <person name="Secka A."/>
            <person name="Antonio M."/>
            <person name="Oren A."/>
            <person name="Chaudhuri R.R."/>
            <person name="La Ragione R."/>
            <person name="Hildebrand F."/>
            <person name="Pallen M.J."/>
        </authorList>
    </citation>
    <scope>NUCLEOTIDE SEQUENCE</scope>
    <source>
        <strain evidence="2">CHK188-4685</strain>
    </source>
</reference>
<feature type="transmembrane region" description="Helical" evidence="1">
    <location>
        <begin position="85"/>
        <end position="105"/>
    </location>
</feature>
<accession>A0A9D2LA47</accession>
<reference evidence="2" key="2">
    <citation type="submission" date="2021-04" db="EMBL/GenBank/DDBJ databases">
        <authorList>
            <person name="Gilroy R."/>
        </authorList>
    </citation>
    <scope>NUCLEOTIDE SEQUENCE</scope>
    <source>
        <strain evidence="2">CHK188-4685</strain>
    </source>
</reference>
<dbReference type="Proteomes" id="UP000886804">
    <property type="component" value="Unassembled WGS sequence"/>
</dbReference>
<keyword evidence="1" id="KW-1133">Transmembrane helix</keyword>
<protein>
    <recommendedName>
        <fullName evidence="4">Calcium:proton exchanger</fullName>
    </recommendedName>
</protein>
<sequence>MKYVGNKVSYIRHPFAKNGFFSFGLGIVSLAFAAGTLILSVRRGGQGGMVTGALGFSSIVFGLMGLWYSFLAFREQEKNYIFAKIGLGLQIVVLICWIMVIIVGVR</sequence>
<evidence type="ECO:0000313" key="3">
    <source>
        <dbReference type="Proteomes" id="UP000886804"/>
    </source>
</evidence>
<dbReference type="Pfam" id="PF19639">
    <property type="entry name" value="DUF6142"/>
    <property type="match status" value="1"/>
</dbReference>
<comment type="caution">
    <text evidence="2">The sequence shown here is derived from an EMBL/GenBank/DDBJ whole genome shotgun (WGS) entry which is preliminary data.</text>
</comment>
<proteinExistence type="predicted"/>
<name>A0A9D2LA47_9FIRM</name>
<evidence type="ECO:0000256" key="1">
    <source>
        <dbReference type="SAM" id="Phobius"/>
    </source>
</evidence>
<feature type="transmembrane region" description="Helical" evidence="1">
    <location>
        <begin position="53"/>
        <end position="73"/>
    </location>
</feature>
<evidence type="ECO:0000313" key="2">
    <source>
        <dbReference type="EMBL" id="HJB08818.1"/>
    </source>
</evidence>
<feature type="transmembrane region" description="Helical" evidence="1">
    <location>
        <begin position="20"/>
        <end position="41"/>
    </location>
</feature>